<evidence type="ECO:0000313" key="6">
    <source>
        <dbReference type="Proteomes" id="UP001199469"/>
    </source>
</evidence>
<dbReference type="Pfam" id="PF09118">
    <property type="entry name" value="GO-like_E_set"/>
    <property type="match status" value="1"/>
</dbReference>
<dbReference type="SUPFAM" id="SSF81296">
    <property type="entry name" value="E set domains"/>
    <property type="match status" value="1"/>
</dbReference>
<evidence type="ECO:0000259" key="3">
    <source>
        <dbReference type="Pfam" id="PF07250"/>
    </source>
</evidence>
<dbReference type="InterPro" id="IPR009880">
    <property type="entry name" value="Glyoxal_oxidase_N"/>
</dbReference>
<dbReference type="InterPro" id="IPR015202">
    <property type="entry name" value="GO-like_E_set"/>
</dbReference>
<feature type="domain" description="Glyoxal oxidase N-terminal" evidence="3">
    <location>
        <begin position="100"/>
        <end position="374"/>
    </location>
</feature>
<dbReference type="InterPro" id="IPR011043">
    <property type="entry name" value="Gal_Oxase/kelch_b-propeller"/>
</dbReference>
<comment type="caution">
    <text evidence="5">The sequence shown here is derived from an EMBL/GenBank/DDBJ whole genome shotgun (WGS) entry which is preliminary data.</text>
</comment>
<accession>A0ABS8PD91</accession>
<dbReference type="PANTHER" id="PTHR32208">
    <property type="entry name" value="SECRETED PROTEIN-RELATED"/>
    <property type="match status" value="1"/>
</dbReference>
<dbReference type="Pfam" id="PF07250">
    <property type="entry name" value="Glyoxal_oxid_N"/>
    <property type="match status" value="1"/>
</dbReference>
<gene>
    <name evidence="5" type="ORF">LQ327_22410</name>
</gene>
<keyword evidence="1" id="KW-0732">Signal</keyword>
<dbReference type="CDD" id="cd02851">
    <property type="entry name" value="E_set_GO_C"/>
    <property type="match status" value="1"/>
</dbReference>
<dbReference type="InterPro" id="IPR006652">
    <property type="entry name" value="Kelch_1"/>
</dbReference>
<feature type="region of interest" description="Disordered" evidence="2">
    <location>
        <begin position="1"/>
        <end position="29"/>
    </location>
</feature>
<dbReference type="EMBL" id="JAJNDB010000005">
    <property type="protein sequence ID" value="MCD2196129.1"/>
    <property type="molecule type" value="Genomic_DNA"/>
</dbReference>
<dbReference type="InterPro" id="IPR037293">
    <property type="entry name" value="Gal_Oxidase_central_sf"/>
</dbReference>
<reference evidence="5 6" key="1">
    <citation type="submission" date="2021-11" db="EMBL/GenBank/DDBJ databases">
        <title>Draft genome sequence of Actinomycetospora sp. SF1 isolated from the rhizosphere soil.</title>
        <authorList>
            <person name="Duangmal K."/>
            <person name="Chantavorakit T."/>
        </authorList>
    </citation>
    <scope>NUCLEOTIDE SEQUENCE [LARGE SCALE GENOMIC DNA]</scope>
    <source>
        <strain evidence="5 6">TBRC 5722</strain>
    </source>
</reference>
<dbReference type="Proteomes" id="UP001199469">
    <property type="component" value="Unassembled WGS sequence"/>
</dbReference>
<dbReference type="Gene3D" id="2.60.40.10">
    <property type="entry name" value="Immunoglobulins"/>
    <property type="match status" value="1"/>
</dbReference>
<evidence type="ECO:0000256" key="2">
    <source>
        <dbReference type="SAM" id="MobiDB-lite"/>
    </source>
</evidence>
<proteinExistence type="predicted"/>
<dbReference type="InterPro" id="IPR014756">
    <property type="entry name" value="Ig_E-set"/>
</dbReference>
<evidence type="ECO:0000256" key="1">
    <source>
        <dbReference type="ARBA" id="ARBA00022729"/>
    </source>
</evidence>
<dbReference type="InterPro" id="IPR013783">
    <property type="entry name" value="Ig-like_fold"/>
</dbReference>
<keyword evidence="6" id="KW-1185">Reference proteome</keyword>
<evidence type="ECO:0000259" key="4">
    <source>
        <dbReference type="Pfam" id="PF09118"/>
    </source>
</evidence>
<feature type="domain" description="Galactose oxidase-like Early set" evidence="4">
    <location>
        <begin position="402"/>
        <end position="496"/>
    </location>
</feature>
<dbReference type="SMART" id="SM00612">
    <property type="entry name" value="Kelch"/>
    <property type="match status" value="3"/>
</dbReference>
<name>A0ABS8PD91_9PSEU</name>
<protein>
    <submittedName>
        <fullName evidence="5">DUF1929 domain-containing protein</fullName>
    </submittedName>
</protein>
<dbReference type="SUPFAM" id="SSF50965">
    <property type="entry name" value="Galactose oxidase, central domain"/>
    <property type="match status" value="1"/>
</dbReference>
<dbReference type="PANTHER" id="PTHR32208:SF21">
    <property type="entry name" value="LOW QUALITY PROTEIN: ALDEHYDE OXIDASE GLOX-LIKE"/>
    <property type="match status" value="1"/>
</dbReference>
<dbReference type="RefSeq" id="WP_230737984.1">
    <property type="nucleotide sequence ID" value="NZ_JAJNDB010000005.1"/>
</dbReference>
<dbReference type="Gene3D" id="2.130.10.80">
    <property type="entry name" value="Galactose oxidase/kelch, beta-propeller"/>
    <property type="match status" value="1"/>
</dbReference>
<evidence type="ECO:0000313" key="5">
    <source>
        <dbReference type="EMBL" id="MCD2196129.1"/>
    </source>
</evidence>
<organism evidence="5 6">
    <name type="scientific">Actinomycetospora endophytica</name>
    <dbReference type="NCBI Taxonomy" id="2291215"/>
    <lineage>
        <taxon>Bacteria</taxon>
        <taxon>Bacillati</taxon>
        <taxon>Actinomycetota</taxon>
        <taxon>Actinomycetes</taxon>
        <taxon>Pseudonocardiales</taxon>
        <taxon>Pseudonocardiaceae</taxon>
        <taxon>Actinomycetospora</taxon>
    </lineage>
</organism>
<sequence length="724" mass="76233">MSVPTSSVDPSTTDLPDGSASEAATASAAKTGRWGNVVTLPNVAVHCHLLPDGRILLWGRRDSPTGTMDDHFCTPQVWEPATNRTQPTPQPRAATGETVNLFCSGHTLLPDGRLLVAGGHLQDGNGVNQACIYDHHANTWTPLPAMNQGRWYPSVTTLPDGRVLVLSGSAVIPGRGTVVTNVPQIWDGKAWHEAATFPGPPPLYPRMHLVPDGRLFVTGTNAETPFLDLHANRWTGGLTRPDGERQYAPSVMYEPGKVIYIGGGNDPGTDLPTARTSLIDLSGPAPTWREGPPMAFARRQHNATLLPDGTVLVTGGTSGPGFNDLTPGKPVHVAELWNPATNAWTRLAAESVDRCYHSTAVLLPDGRVLSAGSGEFAGQANPHDSHRDGQFFHPPYLFAGPRPRIDKVSATEVADGGTVEITTSGPAVGKVTLVRLSSVTHAFNATQRIHVLPFTTRGSTITATVPTSPAACLPGHYMLFVLSAAGVPSVARIVHVRGPATPHAALADAALETEADASSPGPTIEELDDAVTERVRDGRLGTEVTVGLTAQCPYGLGGCWGGAYEALRTLAGVGAVRPIANSADSTATVYLTHHGLPDLARWPAQLAESANASYHYRGVEVSLTGIVGNVGDAVHLTVPDTAVVVTLAPLEPGTEVAWDLQARRPRPASVDELQAFDRLRTQPAGGGPVRVTGPLRVSDDGPTVLVRAFASPQDDDQLPTTPRG</sequence>